<dbReference type="Gene3D" id="2.60.210.10">
    <property type="entry name" value="Apoptosis, Tumor Necrosis Factor Receptor Associated Protein 2, Chain A"/>
    <property type="match status" value="1"/>
</dbReference>
<dbReference type="HOGENOM" id="CLU_2765139_0_0_1"/>
<dbReference type="CTD" id="20252457"/>
<dbReference type="AlphaFoldDB" id="V4ALH0"/>
<dbReference type="EMBL" id="KB199651">
    <property type="protein sequence ID" value="ESP05029.1"/>
    <property type="molecule type" value="Genomic_DNA"/>
</dbReference>
<evidence type="ECO:0000313" key="2">
    <source>
        <dbReference type="EMBL" id="ESP05029.1"/>
    </source>
</evidence>
<evidence type="ECO:0000259" key="1">
    <source>
        <dbReference type="PROSITE" id="PS50144"/>
    </source>
</evidence>
<accession>V4ALH0</accession>
<keyword evidence="3" id="KW-1185">Reference proteome</keyword>
<dbReference type="OMA" id="HANWQGY"/>
<dbReference type="OrthoDB" id="5947827at2759"/>
<dbReference type="RefSeq" id="XP_009044538.1">
    <property type="nucleotide sequence ID" value="XM_009046290.1"/>
</dbReference>
<gene>
    <name evidence="2" type="ORF">LOTGIDRAFT_80399</name>
</gene>
<dbReference type="GO" id="GO:0009898">
    <property type="term" value="C:cytoplasmic side of plasma membrane"/>
    <property type="evidence" value="ECO:0007669"/>
    <property type="project" value="TreeGrafter"/>
</dbReference>
<dbReference type="InterPro" id="IPR049342">
    <property type="entry name" value="TRAF1-6_MATH_dom"/>
</dbReference>
<proteinExistence type="predicted"/>
<dbReference type="InterPro" id="IPR002083">
    <property type="entry name" value="MATH/TRAF_dom"/>
</dbReference>
<dbReference type="InterPro" id="IPR008974">
    <property type="entry name" value="TRAF-like"/>
</dbReference>
<dbReference type="GO" id="GO:0043122">
    <property type="term" value="P:regulation of canonical NF-kappaB signal transduction"/>
    <property type="evidence" value="ECO:0007669"/>
    <property type="project" value="TreeGrafter"/>
</dbReference>
<feature type="domain" description="MATH" evidence="1">
    <location>
        <begin position="1"/>
        <end position="69"/>
    </location>
</feature>
<reference evidence="2 3" key="1">
    <citation type="journal article" date="2013" name="Nature">
        <title>Insights into bilaterian evolution from three spiralian genomes.</title>
        <authorList>
            <person name="Simakov O."/>
            <person name="Marletaz F."/>
            <person name="Cho S.J."/>
            <person name="Edsinger-Gonzales E."/>
            <person name="Havlak P."/>
            <person name="Hellsten U."/>
            <person name="Kuo D.H."/>
            <person name="Larsson T."/>
            <person name="Lv J."/>
            <person name="Arendt D."/>
            <person name="Savage R."/>
            <person name="Osoegawa K."/>
            <person name="de Jong P."/>
            <person name="Grimwood J."/>
            <person name="Chapman J.A."/>
            <person name="Shapiro H."/>
            <person name="Aerts A."/>
            <person name="Otillar R.P."/>
            <person name="Terry A.Y."/>
            <person name="Boore J.L."/>
            <person name="Grigoriev I.V."/>
            <person name="Lindberg D.R."/>
            <person name="Seaver E.C."/>
            <person name="Weisblat D.A."/>
            <person name="Putnam N.H."/>
            <person name="Rokhsar D.S."/>
        </authorList>
    </citation>
    <scope>NUCLEOTIDE SEQUENCE [LARGE SCALE GENOMIC DNA]</scope>
</reference>
<protein>
    <recommendedName>
        <fullName evidence="1">MATH domain-containing protein</fullName>
    </recommendedName>
</protein>
<name>V4ALH0_LOTGI</name>
<dbReference type="GeneID" id="20252457"/>
<sequence length="70" mass="8004">KVTLMMIDQNNKEHIQDTFKPDPTSSSFKKPETEMNIASGCPLFLPLKRLDDPNSAYVKDDVMFVKIMVD</sequence>
<dbReference type="PANTHER" id="PTHR10131:SF138">
    <property type="entry name" value="RE66324P"/>
    <property type="match status" value="1"/>
</dbReference>
<feature type="non-terminal residue" evidence="2">
    <location>
        <position position="1"/>
    </location>
</feature>
<organism evidence="2 3">
    <name type="scientific">Lottia gigantea</name>
    <name type="common">Giant owl limpet</name>
    <dbReference type="NCBI Taxonomy" id="225164"/>
    <lineage>
        <taxon>Eukaryota</taxon>
        <taxon>Metazoa</taxon>
        <taxon>Spiralia</taxon>
        <taxon>Lophotrochozoa</taxon>
        <taxon>Mollusca</taxon>
        <taxon>Gastropoda</taxon>
        <taxon>Patellogastropoda</taxon>
        <taxon>Lottioidea</taxon>
        <taxon>Lottiidae</taxon>
        <taxon>Lottia</taxon>
    </lineage>
</organism>
<dbReference type="SUPFAM" id="SSF49599">
    <property type="entry name" value="TRAF domain-like"/>
    <property type="match status" value="1"/>
</dbReference>
<dbReference type="Proteomes" id="UP000030746">
    <property type="component" value="Unassembled WGS sequence"/>
</dbReference>
<dbReference type="KEGG" id="lgi:LOTGIDRAFT_80399"/>
<dbReference type="STRING" id="225164.V4ALH0"/>
<feature type="non-terminal residue" evidence="2">
    <location>
        <position position="70"/>
    </location>
</feature>
<evidence type="ECO:0000313" key="3">
    <source>
        <dbReference type="Proteomes" id="UP000030746"/>
    </source>
</evidence>
<dbReference type="GO" id="GO:0005164">
    <property type="term" value="F:tumor necrosis factor receptor binding"/>
    <property type="evidence" value="ECO:0007669"/>
    <property type="project" value="TreeGrafter"/>
</dbReference>
<dbReference type="Pfam" id="PF21355">
    <property type="entry name" value="TRAF-mep_MATH"/>
    <property type="match status" value="1"/>
</dbReference>
<dbReference type="PROSITE" id="PS50144">
    <property type="entry name" value="MATH"/>
    <property type="match status" value="1"/>
</dbReference>
<dbReference type="PANTHER" id="PTHR10131">
    <property type="entry name" value="TNF RECEPTOR ASSOCIATED FACTOR"/>
    <property type="match status" value="1"/>
</dbReference>